<evidence type="ECO:0000313" key="1">
    <source>
        <dbReference type="EMBL" id="KPE52847.1"/>
    </source>
</evidence>
<dbReference type="OrthoDB" id="6703119at2"/>
<reference evidence="1 2" key="1">
    <citation type="journal article" date="2015" name="Genom Data">
        <title>Draft genome sequence of a multidrug-resistant Chryseobacterium indologenes isolate from Malaysia.</title>
        <authorList>
            <person name="Yu C.Y."/>
            <person name="Ang G.Y."/>
            <person name="Cheng H.J."/>
            <person name="Cheong Y.M."/>
            <person name="Yin W.F."/>
            <person name="Chan K.G."/>
        </authorList>
    </citation>
    <scope>NUCLEOTIDE SEQUENCE [LARGE SCALE GENOMIC DNA]</scope>
    <source>
        <strain evidence="1 2">CI_885</strain>
    </source>
</reference>
<dbReference type="Proteomes" id="UP000037953">
    <property type="component" value="Unassembled WGS sequence"/>
</dbReference>
<organism evidence="1 2">
    <name type="scientific">Chryseobacterium indologenes</name>
    <name type="common">Flavobacterium indologenes</name>
    <dbReference type="NCBI Taxonomy" id="253"/>
    <lineage>
        <taxon>Bacteria</taxon>
        <taxon>Pseudomonadati</taxon>
        <taxon>Bacteroidota</taxon>
        <taxon>Flavobacteriia</taxon>
        <taxon>Flavobacteriales</taxon>
        <taxon>Weeksellaceae</taxon>
        <taxon>Chryseobacterium group</taxon>
        <taxon>Chryseobacterium</taxon>
    </lineage>
</organism>
<name>A0A0N1KTY4_CHRID</name>
<evidence type="ECO:0000313" key="2">
    <source>
        <dbReference type="Proteomes" id="UP000037953"/>
    </source>
</evidence>
<reference evidence="2" key="2">
    <citation type="submission" date="2015-09" db="EMBL/GenBank/DDBJ databases">
        <title>Draft genome sequence of a multidrug-resistant Chryseobacterium indologenes isolate from Malaysia.</title>
        <authorList>
            <person name="Yu C.Y."/>
            <person name="Ang G.Y."/>
            <person name="Chan K.-G."/>
        </authorList>
    </citation>
    <scope>NUCLEOTIDE SEQUENCE [LARGE SCALE GENOMIC DNA]</scope>
    <source>
        <strain evidence="2">CI_885</strain>
    </source>
</reference>
<dbReference type="RefSeq" id="WP_062696414.1">
    <property type="nucleotide sequence ID" value="NZ_LJOD01000001.1"/>
</dbReference>
<accession>A0A0N1KTY4</accession>
<gene>
    <name evidence="1" type="ORF">AOB46_02300</name>
</gene>
<sequence>MDTETLNDLRNRLSIPLNRAIQLLKKNNGDVLASEKEFHRDNIREICIAAPCNEETAEKYYNECRYDIAKAIEKIDALPVIITTGDKPFPRNEIGFILWPVASDGEYYKTKKRNDAFIPTADFDYVIHAFKAAFPLQYPEINYDGNSFDICGHNYFNNAACRKIIETIRHSETEDSAVKKIKNNLVNWLEDKLEYAGYIVVYGNL</sequence>
<dbReference type="AlphaFoldDB" id="A0A0N1KTY4"/>
<comment type="caution">
    <text evidence="1">The sequence shown here is derived from an EMBL/GenBank/DDBJ whole genome shotgun (WGS) entry which is preliminary data.</text>
</comment>
<proteinExistence type="predicted"/>
<protein>
    <submittedName>
        <fullName evidence="1">Uncharacterized protein</fullName>
    </submittedName>
</protein>
<dbReference type="EMBL" id="LJOD01000001">
    <property type="protein sequence ID" value="KPE52847.1"/>
    <property type="molecule type" value="Genomic_DNA"/>
</dbReference>
<dbReference type="PATRIC" id="fig|253.9.peg.487"/>